<protein>
    <submittedName>
        <fullName evidence="11">Endosome-associated ubiquitin isopeptidase</fullName>
    </submittedName>
</protein>
<dbReference type="OrthoDB" id="3640at2759"/>
<feature type="compositionally biased region" description="Low complexity" evidence="9">
    <location>
        <begin position="335"/>
        <end position="348"/>
    </location>
</feature>
<evidence type="ECO:0000256" key="2">
    <source>
        <dbReference type="ARBA" id="ARBA00010981"/>
    </source>
</evidence>
<evidence type="ECO:0000256" key="6">
    <source>
        <dbReference type="ARBA" id="ARBA00022801"/>
    </source>
</evidence>
<keyword evidence="3" id="KW-0645">Protease</keyword>
<keyword evidence="12" id="KW-1185">Reference proteome</keyword>
<dbReference type="SUPFAM" id="SSF102712">
    <property type="entry name" value="JAB1/MPN domain"/>
    <property type="match status" value="1"/>
</dbReference>
<feature type="domain" description="MPN" evidence="10">
    <location>
        <begin position="399"/>
        <end position="527"/>
    </location>
</feature>
<evidence type="ECO:0000256" key="1">
    <source>
        <dbReference type="ARBA" id="ARBA00001947"/>
    </source>
</evidence>
<dbReference type="GO" id="GO:0061578">
    <property type="term" value="F:K63-linked deubiquitinase activity"/>
    <property type="evidence" value="ECO:0007669"/>
    <property type="project" value="InterPro"/>
</dbReference>
<dbReference type="PANTHER" id="PTHR12947">
    <property type="entry name" value="AMSH-LIKE PROTEASE"/>
    <property type="match status" value="1"/>
</dbReference>
<proteinExistence type="inferred from homology"/>
<dbReference type="CDD" id="cd08066">
    <property type="entry name" value="MPN_AMSH_like"/>
    <property type="match status" value="1"/>
</dbReference>
<dbReference type="Gene3D" id="1.20.58.80">
    <property type="entry name" value="Phosphotransferase system, lactose/cellobiose-type IIA subunit"/>
    <property type="match status" value="1"/>
</dbReference>
<dbReference type="AlphaFoldDB" id="A0A167XST0"/>
<feature type="compositionally biased region" description="Pro residues" evidence="9">
    <location>
        <begin position="349"/>
        <end position="366"/>
    </location>
</feature>
<gene>
    <name evidence="11" type="ORF">SPI_02133</name>
</gene>
<evidence type="ECO:0000256" key="4">
    <source>
        <dbReference type="ARBA" id="ARBA00022723"/>
    </source>
</evidence>
<feature type="region of interest" description="Disordered" evidence="9">
    <location>
        <begin position="188"/>
        <end position="209"/>
    </location>
</feature>
<keyword evidence="7" id="KW-0862">Zinc</keyword>
<name>A0A167XST0_9HYPO</name>
<evidence type="ECO:0000256" key="8">
    <source>
        <dbReference type="ARBA" id="ARBA00023049"/>
    </source>
</evidence>
<comment type="caution">
    <text evidence="11">The sequence shown here is derived from an EMBL/GenBank/DDBJ whole genome shotgun (WGS) entry which is preliminary data.</text>
</comment>
<feature type="region of interest" description="Disordered" evidence="9">
    <location>
        <begin position="234"/>
        <end position="366"/>
    </location>
</feature>
<keyword evidence="8" id="KW-0482">Metalloprotease</keyword>
<dbReference type="FunFam" id="3.40.140.10:FF:000033">
    <property type="entry name" value="AMSH-like protease sst2"/>
    <property type="match status" value="1"/>
</dbReference>
<organism evidence="11 12">
    <name type="scientific">Niveomyces insectorum RCEF 264</name>
    <dbReference type="NCBI Taxonomy" id="1081102"/>
    <lineage>
        <taxon>Eukaryota</taxon>
        <taxon>Fungi</taxon>
        <taxon>Dikarya</taxon>
        <taxon>Ascomycota</taxon>
        <taxon>Pezizomycotina</taxon>
        <taxon>Sordariomycetes</taxon>
        <taxon>Hypocreomycetidae</taxon>
        <taxon>Hypocreales</taxon>
        <taxon>Cordycipitaceae</taxon>
        <taxon>Niveomyces</taxon>
    </lineage>
</organism>
<dbReference type="GO" id="GO:0016020">
    <property type="term" value="C:membrane"/>
    <property type="evidence" value="ECO:0007669"/>
    <property type="project" value="TreeGrafter"/>
</dbReference>
<evidence type="ECO:0000313" key="12">
    <source>
        <dbReference type="Proteomes" id="UP000076874"/>
    </source>
</evidence>
<feature type="compositionally biased region" description="Low complexity" evidence="9">
    <location>
        <begin position="276"/>
        <end position="288"/>
    </location>
</feature>
<evidence type="ECO:0000256" key="3">
    <source>
        <dbReference type="ARBA" id="ARBA00022670"/>
    </source>
</evidence>
<evidence type="ECO:0000259" key="10">
    <source>
        <dbReference type="PROSITE" id="PS50249"/>
    </source>
</evidence>
<dbReference type="InterPro" id="IPR037518">
    <property type="entry name" value="MPN"/>
</dbReference>
<dbReference type="GO" id="GO:0046872">
    <property type="term" value="F:metal ion binding"/>
    <property type="evidence" value="ECO:0007669"/>
    <property type="project" value="UniProtKB-KW"/>
</dbReference>
<dbReference type="PROSITE" id="PS50249">
    <property type="entry name" value="MPN"/>
    <property type="match status" value="1"/>
</dbReference>
<comment type="cofactor">
    <cofactor evidence="1">
        <name>Zn(2+)</name>
        <dbReference type="ChEBI" id="CHEBI:29105"/>
    </cofactor>
</comment>
<evidence type="ECO:0000256" key="7">
    <source>
        <dbReference type="ARBA" id="ARBA00022833"/>
    </source>
</evidence>
<keyword evidence="5" id="KW-0833">Ubl conjugation pathway</keyword>
<dbReference type="STRING" id="1081102.A0A167XST0"/>
<sequence length="578" mass="64572">MAGFNGARGPGQLSFAPLEPSELAKEASVIQWNPHIQLKYYVGALDAVYREGRNYLRERNFAMAYKLLFRFSILYLEKVTTLPEARTPEGRKLLKLSRERINGVLVELERIKPVLVEAREKWTAEHAQQAARAGGSARDDAVAGFAPRDAALTWNAKAQAKILDVSDHQDLAVELAAKELRRRDAAKKATRQAGVSEEEERARRTAGVWENWDDQTSSVYASTGEVELRHQMEQARSRLDRRGEQWAGGQEEKDDDDGRPAPVPVAYHYPSISKLSQPQHSPSHSSHQANDYKPLAGPPPRRPPKETPGTAAPTAARFDVASPPPVPPRGQPWMGSLGDLSLLQSSPERTPPPLPPPVSSLPPMLPPKTKLAEAMPPSKEEQYTFRPAAYLEDGKPIRPIFLPEALRRDFVRLAESNTRRGIETCGILCGTNINNALFITCLLIPQQHGTPDTCETTNEAATFDFFEKEDLLQFGWIHTHPTQTCFMSSRDLHTQAGYQIMMDESIAIVCAPKHEPSWGIFRLTKPPGLQHLLNCDKTDTFHQHSLPADALYTDAKNPPGHVFVSSRMNYRIFDLRET</sequence>
<dbReference type="InterPro" id="IPR044098">
    <property type="entry name" value="STAMBP/STALP-like_MPN"/>
</dbReference>
<dbReference type="InterPro" id="IPR000555">
    <property type="entry name" value="JAMM/MPN+_dom"/>
</dbReference>
<evidence type="ECO:0000256" key="5">
    <source>
        <dbReference type="ARBA" id="ARBA00022786"/>
    </source>
</evidence>
<evidence type="ECO:0000256" key="9">
    <source>
        <dbReference type="SAM" id="MobiDB-lite"/>
    </source>
</evidence>
<comment type="similarity">
    <text evidence="2">Belongs to the peptidase M67C family.</text>
</comment>
<dbReference type="GO" id="GO:0140492">
    <property type="term" value="F:metal-dependent deubiquitinase activity"/>
    <property type="evidence" value="ECO:0007669"/>
    <property type="project" value="InterPro"/>
</dbReference>
<dbReference type="GO" id="GO:0006508">
    <property type="term" value="P:proteolysis"/>
    <property type="evidence" value="ECO:0007669"/>
    <property type="project" value="UniProtKB-KW"/>
</dbReference>
<dbReference type="EMBL" id="AZHD01000003">
    <property type="protein sequence ID" value="OAA65346.1"/>
    <property type="molecule type" value="Genomic_DNA"/>
</dbReference>
<reference evidence="11 12" key="1">
    <citation type="journal article" date="2016" name="Genome Biol. Evol.">
        <title>Divergent and convergent evolution of fungal pathogenicity.</title>
        <authorList>
            <person name="Shang Y."/>
            <person name="Xiao G."/>
            <person name="Zheng P."/>
            <person name="Cen K."/>
            <person name="Zhan S."/>
            <person name="Wang C."/>
        </authorList>
    </citation>
    <scope>NUCLEOTIDE SEQUENCE [LARGE SCALE GENOMIC DNA]</scope>
    <source>
        <strain evidence="11 12">RCEF 264</strain>
    </source>
</reference>
<dbReference type="GO" id="GO:0005768">
    <property type="term" value="C:endosome"/>
    <property type="evidence" value="ECO:0007669"/>
    <property type="project" value="TreeGrafter"/>
</dbReference>
<dbReference type="Proteomes" id="UP000076874">
    <property type="component" value="Unassembled WGS sequence"/>
</dbReference>
<keyword evidence="4" id="KW-0479">Metal-binding</keyword>
<dbReference type="GO" id="GO:0070536">
    <property type="term" value="P:protein K63-linked deubiquitination"/>
    <property type="evidence" value="ECO:0007669"/>
    <property type="project" value="InterPro"/>
</dbReference>
<dbReference type="Gene3D" id="3.40.140.10">
    <property type="entry name" value="Cytidine Deaminase, domain 2"/>
    <property type="match status" value="1"/>
</dbReference>
<dbReference type="Pfam" id="PF01398">
    <property type="entry name" value="JAB"/>
    <property type="match status" value="1"/>
</dbReference>
<accession>A0A167XST0</accession>
<keyword evidence="6" id="KW-0378">Hydrolase</keyword>
<dbReference type="PANTHER" id="PTHR12947:SF13">
    <property type="entry name" value="FI19924P1"/>
    <property type="match status" value="1"/>
</dbReference>
<evidence type="ECO:0000313" key="11">
    <source>
        <dbReference type="EMBL" id="OAA65346.1"/>
    </source>
</evidence>
<dbReference type="SMART" id="SM00232">
    <property type="entry name" value="JAB_MPN"/>
    <property type="match status" value="1"/>
</dbReference>
<feature type="compositionally biased region" description="Basic and acidic residues" evidence="9">
    <location>
        <begin position="234"/>
        <end position="244"/>
    </location>
</feature>